<dbReference type="EMBL" id="CP036528">
    <property type="protein sequence ID" value="QBK24979.1"/>
    <property type="molecule type" value="Genomic_DNA"/>
</dbReference>
<reference evidence="2 3" key="1">
    <citation type="submission" date="2019-02" db="EMBL/GenBank/DDBJ databases">
        <title>Ureibacillus thermophilus.</title>
        <authorList>
            <person name="Sunny J.S."/>
            <person name="Natarajan A."/>
            <person name="Saleena L.M."/>
        </authorList>
    </citation>
    <scope>NUCLEOTIDE SEQUENCE [LARGE SCALE GENOMIC DNA]</scope>
    <source>
        <strain evidence="2 3">LM102</strain>
    </source>
</reference>
<evidence type="ECO:0000313" key="2">
    <source>
        <dbReference type="EMBL" id="QBK24979.1"/>
    </source>
</evidence>
<accession>A0A4P6UP41</accession>
<dbReference type="InterPro" id="IPR001109">
    <property type="entry name" value="Hydrogenase_HupF/HypC"/>
</dbReference>
<gene>
    <name evidence="2" type="ORF">DKZ56_03305</name>
</gene>
<comment type="similarity">
    <text evidence="1">Belongs to the HupF/HypC family.</text>
</comment>
<proteinExistence type="inferred from homology"/>
<dbReference type="RefSeq" id="WP_096550100.1">
    <property type="nucleotide sequence ID" value="NZ_CP036528.1"/>
</dbReference>
<dbReference type="GO" id="GO:0051604">
    <property type="term" value="P:protein maturation"/>
    <property type="evidence" value="ECO:0007669"/>
    <property type="project" value="TreeGrafter"/>
</dbReference>
<evidence type="ECO:0000256" key="1">
    <source>
        <dbReference type="ARBA" id="ARBA00006018"/>
    </source>
</evidence>
<keyword evidence="3" id="KW-1185">Reference proteome</keyword>
<dbReference type="GO" id="GO:0005506">
    <property type="term" value="F:iron ion binding"/>
    <property type="evidence" value="ECO:0007669"/>
    <property type="project" value="TreeGrafter"/>
</dbReference>
<sequence>MCLAIPGKIIELLDDNLAMIDVSGVRRKVNISLIKHENVQVDDWVLIHVGFAMNKISEEQAKEQLQLLAEIGEEQEALAEVKGYQFE</sequence>
<dbReference type="NCBIfam" id="TIGR00074">
    <property type="entry name" value="hypC_hupF"/>
    <property type="match status" value="1"/>
</dbReference>
<dbReference type="PANTHER" id="PTHR35177:SF2">
    <property type="entry name" value="HYDROGENASE MATURATION FACTOR HYBG"/>
    <property type="match status" value="1"/>
</dbReference>
<dbReference type="AlphaFoldDB" id="A0A4P6UP41"/>
<dbReference type="PRINTS" id="PR00445">
    <property type="entry name" value="HUPFHYPC"/>
</dbReference>
<dbReference type="PROSITE" id="PS01097">
    <property type="entry name" value="HUPF_HYPC"/>
    <property type="match status" value="1"/>
</dbReference>
<dbReference type="SUPFAM" id="SSF159127">
    <property type="entry name" value="HupF/HypC-like"/>
    <property type="match status" value="1"/>
</dbReference>
<dbReference type="PANTHER" id="PTHR35177">
    <property type="entry name" value="HYDROGENASE MATURATION FACTOR HYBG"/>
    <property type="match status" value="1"/>
</dbReference>
<dbReference type="FunFam" id="2.30.30.140:FF:000022">
    <property type="entry name" value="Hydrogenase assembly chaperone HybG"/>
    <property type="match status" value="1"/>
</dbReference>
<dbReference type="Gene3D" id="2.30.30.140">
    <property type="match status" value="1"/>
</dbReference>
<dbReference type="KEGG" id="uth:DKZ56_03305"/>
<name>A0A4P6UP41_9BACL</name>
<dbReference type="GO" id="GO:1902670">
    <property type="term" value="F:carbon dioxide binding"/>
    <property type="evidence" value="ECO:0007669"/>
    <property type="project" value="TreeGrafter"/>
</dbReference>
<protein>
    <submittedName>
        <fullName evidence="2">HypC/HybG/HupF family hydrogenase formation chaperone</fullName>
    </submittedName>
</protein>
<evidence type="ECO:0000313" key="3">
    <source>
        <dbReference type="Proteomes" id="UP000291151"/>
    </source>
</evidence>
<dbReference type="Proteomes" id="UP000291151">
    <property type="component" value="Chromosome"/>
</dbReference>
<dbReference type="Pfam" id="PF01455">
    <property type="entry name" value="HupF_HypC"/>
    <property type="match status" value="1"/>
</dbReference>
<dbReference type="InterPro" id="IPR019812">
    <property type="entry name" value="Hydgase_assmbl_chp_CS"/>
</dbReference>
<organism evidence="2 3">
    <name type="scientific">Ureibacillus thermophilus</name>
    <dbReference type="NCBI Taxonomy" id="367743"/>
    <lineage>
        <taxon>Bacteria</taxon>
        <taxon>Bacillati</taxon>
        <taxon>Bacillota</taxon>
        <taxon>Bacilli</taxon>
        <taxon>Bacillales</taxon>
        <taxon>Caryophanaceae</taxon>
        <taxon>Ureibacillus</taxon>
    </lineage>
</organism>